<keyword evidence="2" id="KW-1185">Reference proteome</keyword>
<gene>
    <name evidence="1" type="ORF">MLD38_036696</name>
</gene>
<organism evidence="1 2">
    <name type="scientific">Melastoma candidum</name>
    <dbReference type="NCBI Taxonomy" id="119954"/>
    <lineage>
        <taxon>Eukaryota</taxon>
        <taxon>Viridiplantae</taxon>
        <taxon>Streptophyta</taxon>
        <taxon>Embryophyta</taxon>
        <taxon>Tracheophyta</taxon>
        <taxon>Spermatophyta</taxon>
        <taxon>Magnoliopsida</taxon>
        <taxon>eudicotyledons</taxon>
        <taxon>Gunneridae</taxon>
        <taxon>Pentapetalae</taxon>
        <taxon>rosids</taxon>
        <taxon>malvids</taxon>
        <taxon>Myrtales</taxon>
        <taxon>Melastomataceae</taxon>
        <taxon>Melastomatoideae</taxon>
        <taxon>Melastomateae</taxon>
        <taxon>Melastoma</taxon>
    </lineage>
</organism>
<evidence type="ECO:0000313" key="2">
    <source>
        <dbReference type="Proteomes" id="UP001057402"/>
    </source>
</evidence>
<accession>A0ACB9LL27</accession>
<proteinExistence type="predicted"/>
<evidence type="ECO:0000313" key="1">
    <source>
        <dbReference type="EMBL" id="KAI4311834.1"/>
    </source>
</evidence>
<comment type="caution">
    <text evidence="1">The sequence shown here is derived from an EMBL/GenBank/DDBJ whole genome shotgun (WGS) entry which is preliminary data.</text>
</comment>
<sequence length="82" mass="8927">MAKGFKRKSLARGLDALKIPSTELPAVASLREWLPEGQVFSPGVDPTPKFGSYLAPSGNIANKSDEKAIFNNEIVFAHEEQL</sequence>
<dbReference type="EMBL" id="CM042890">
    <property type="protein sequence ID" value="KAI4311834.1"/>
    <property type="molecule type" value="Genomic_DNA"/>
</dbReference>
<name>A0ACB9LL27_9MYRT</name>
<protein>
    <submittedName>
        <fullName evidence="1">Uncharacterized protein</fullName>
    </submittedName>
</protein>
<dbReference type="Proteomes" id="UP001057402">
    <property type="component" value="Chromosome 11"/>
</dbReference>
<reference evidence="2" key="1">
    <citation type="journal article" date="2023" name="Front. Plant Sci.">
        <title>Chromosomal-level genome assembly of Melastoma candidum provides insights into trichome evolution.</title>
        <authorList>
            <person name="Zhong Y."/>
            <person name="Wu W."/>
            <person name="Sun C."/>
            <person name="Zou P."/>
            <person name="Liu Y."/>
            <person name="Dai S."/>
            <person name="Zhou R."/>
        </authorList>
    </citation>
    <scope>NUCLEOTIDE SEQUENCE [LARGE SCALE GENOMIC DNA]</scope>
</reference>